<sequence>MIKTLVPKIIRNSKVYRLLKNIIKFRDELTIWGPYEPIFDLKLIYKMLKIKREYWLNDCGGAVYEGAEKELDTLNRLLNELDLVFKYSNGGDEQTAMIHFDIFMETYKKNAFKLWC</sequence>
<dbReference type="GeneID" id="26041463"/>
<keyword evidence="2" id="KW-1185">Reference proteome</keyword>
<reference evidence="1 2" key="1">
    <citation type="journal article" date="2010" name="BMC Genomics">
        <title>Evidence for a lineage of virulent bacteriophages that target Campylobacter.</title>
        <authorList>
            <person name="Timms A.R."/>
            <person name="Cambray-Young J."/>
            <person name="Scott A.E."/>
            <person name="Petty N.K."/>
            <person name="Connerton P.L."/>
            <person name="Clarke L."/>
            <person name="Seeger K."/>
            <person name="Quail M."/>
            <person name="Cummings N."/>
            <person name="Maskell D.J."/>
            <person name="Thomson N.R."/>
            <person name="Connerton I.F."/>
        </authorList>
    </citation>
    <scope>NUCLEOTIDE SEQUENCE [LARGE SCALE GENOMIC DNA]</scope>
</reference>
<evidence type="ECO:0000313" key="1">
    <source>
        <dbReference type="EMBL" id="CBJ93992.1"/>
    </source>
</evidence>
<gene>
    <name evidence="1" type="ORF">CPT_0183</name>
</gene>
<accession>D5GVH5</accession>
<name>D5GVH5_9CAUD</name>
<organism evidence="1 2">
    <name type="scientific">Campylobacter phage CP220</name>
    <dbReference type="NCBI Taxonomy" id="2994044"/>
    <lineage>
        <taxon>Viruses</taxon>
        <taxon>Duplodnaviria</taxon>
        <taxon>Heunggongvirae</taxon>
        <taxon>Uroviricota</taxon>
        <taxon>Caudoviricetes</taxon>
        <taxon>Connertonviridae</taxon>
        <taxon>Firehammervirus</taxon>
        <taxon>Firehammervirus CP220</taxon>
    </lineage>
</organism>
<protein>
    <submittedName>
        <fullName evidence="1">Hypothetical phage protein</fullName>
    </submittedName>
</protein>
<dbReference type="Proteomes" id="UP000002369">
    <property type="component" value="Segment"/>
</dbReference>
<evidence type="ECO:0000313" key="2">
    <source>
        <dbReference type="Proteomes" id="UP000002369"/>
    </source>
</evidence>
<proteinExistence type="predicted"/>
<dbReference type="EMBL" id="FN667788">
    <property type="protein sequence ID" value="CBJ93992.1"/>
    <property type="molecule type" value="Genomic_DNA"/>
</dbReference>
<dbReference type="RefSeq" id="YP_009169317.1">
    <property type="nucleotide sequence ID" value="NC_027997.1"/>
</dbReference>
<dbReference type="KEGG" id="vg:26041463"/>